<accession>A0A8S1UBV4</accession>
<dbReference type="EMBL" id="CAJJDO010000037">
    <property type="protein sequence ID" value="CAD8162320.1"/>
    <property type="molecule type" value="Genomic_DNA"/>
</dbReference>
<dbReference type="AlphaFoldDB" id="A0A8S1UBV4"/>
<evidence type="ECO:0000313" key="2">
    <source>
        <dbReference type="Proteomes" id="UP000689195"/>
    </source>
</evidence>
<comment type="caution">
    <text evidence="1">The sequence shown here is derived from an EMBL/GenBank/DDBJ whole genome shotgun (WGS) entry which is preliminary data.</text>
</comment>
<protein>
    <recommendedName>
        <fullName evidence="3">Kelch motif family protein</fullName>
    </recommendedName>
</protein>
<gene>
    <name evidence="1" type="ORF">PPENT_87.1.T0370311</name>
</gene>
<sequence length="631" mass="74728">MNSYELELKSKNISDNVDLFIQTKMQGEEVQLPILCSFSKSIIDIPVRHSDFALLKCIFDLNFWLEYCNKYDKTQNIVVCPGCNKKIITTEFGVDYKLYHALEAFKLFKEQYKRMNPNKYIESNELFYKASYSNPVYKFKVKDDKKALTFQKVTIPGTSAILGIQKRHLLINKEQIPQKKKINDDLAQTIEKLSQYLNRKLYRISKERQIFIRNLQKLIEFKKKEIRHIFNKSMRLISFGNKSLKNDFIFALKQISGVANRLKSLLIVYYVYYDVWHEYNLDYNQNPIDILEQQLCIKEFSEGKDHQLYIIGGVYTTDRYKQSSQFIRIQIPSDPYEKKQALIEILPNLPLEGYNFMGTGYNGKIYVFYGQKRKVVDGENINELLNNPYVYKKNRWEKLDILLENRFDGSFFVYQDPIFDKLVIFYGGISHYPNGIPNHLCEQQNKIQIFSCKEENLLGSIQKYFEPEFSKKPEEQYQKKVLCTPLFSCPYYGRNQLILSGEFLKKPLTEDYKMGKREIYTLDWENGIFRLNELFSLEPPQQILTIVNSGGKTFQPVQDFEGCVAYGNFYTIFHTQNENKQEQNLKTITKLLKIDLTNSQFRVYQYEDQDQSIQKSKELIEKFENRKNIIL</sequence>
<evidence type="ECO:0008006" key="3">
    <source>
        <dbReference type="Google" id="ProtNLM"/>
    </source>
</evidence>
<proteinExistence type="predicted"/>
<dbReference type="Proteomes" id="UP000689195">
    <property type="component" value="Unassembled WGS sequence"/>
</dbReference>
<dbReference type="OrthoDB" id="302312at2759"/>
<organism evidence="1 2">
    <name type="scientific">Paramecium pentaurelia</name>
    <dbReference type="NCBI Taxonomy" id="43138"/>
    <lineage>
        <taxon>Eukaryota</taxon>
        <taxon>Sar</taxon>
        <taxon>Alveolata</taxon>
        <taxon>Ciliophora</taxon>
        <taxon>Intramacronucleata</taxon>
        <taxon>Oligohymenophorea</taxon>
        <taxon>Peniculida</taxon>
        <taxon>Parameciidae</taxon>
        <taxon>Paramecium</taxon>
    </lineage>
</organism>
<name>A0A8S1UBV4_9CILI</name>
<evidence type="ECO:0000313" key="1">
    <source>
        <dbReference type="EMBL" id="CAD8162320.1"/>
    </source>
</evidence>
<reference evidence="1" key="1">
    <citation type="submission" date="2021-01" db="EMBL/GenBank/DDBJ databases">
        <authorList>
            <consortium name="Genoscope - CEA"/>
            <person name="William W."/>
        </authorList>
    </citation>
    <scope>NUCLEOTIDE SEQUENCE</scope>
</reference>
<keyword evidence="2" id="KW-1185">Reference proteome</keyword>